<sequence length="273" mass="26732">MDPYCPGTAHPAAVPGTGDRGATMTAADAALLLGAGVLAGITSTVAGLASLVSYPALLATGLPPLAANVTNTTALLFVAVGAAAGSRPELAGQADRVARFAVMTLAGGAVGAVLLLTLPERTFERAVPVLIAGAAVLLWAQPRILTRRVEAPAEGGAAVLAAVFGTGIYLGYFGAGGGVALLAVLAVAIPEPLARVNAIKNVSSGFANLVAAAGFAVFGPVHWAAVAPLAVGLLIGGAAGPLIVRRLPGDALRVLIGLAALGLAASLAWDAYT</sequence>
<dbReference type="OrthoDB" id="3782574at2"/>
<dbReference type="EMBL" id="SSXH01000043">
    <property type="protein sequence ID" value="THJ75793.1"/>
    <property type="molecule type" value="Genomic_DNA"/>
</dbReference>
<evidence type="ECO:0000256" key="5">
    <source>
        <dbReference type="ARBA" id="ARBA00022692"/>
    </source>
</evidence>
<evidence type="ECO:0000256" key="2">
    <source>
        <dbReference type="ARBA" id="ARBA00009142"/>
    </source>
</evidence>
<dbReference type="PANTHER" id="PTHR30269:SF0">
    <property type="entry name" value="MEMBRANE TRANSPORTER PROTEIN YFCA-RELATED"/>
    <property type="match status" value="1"/>
</dbReference>
<evidence type="ECO:0000256" key="8">
    <source>
        <dbReference type="RuleBase" id="RU363041"/>
    </source>
</evidence>
<feature type="transmembrane region" description="Helical" evidence="8">
    <location>
        <begin position="65"/>
        <end position="85"/>
    </location>
</feature>
<feature type="transmembrane region" description="Helical" evidence="8">
    <location>
        <begin position="157"/>
        <end position="189"/>
    </location>
</feature>
<keyword evidence="6 8" id="KW-1133">Transmembrane helix</keyword>
<feature type="transmembrane region" description="Helical" evidence="8">
    <location>
        <begin position="209"/>
        <end position="239"/>
    </location>
</feature>
<dbReference type="InterPro" id="IPR002781">
    <property type="entry name" value="TM_pro_TauE-like"/>
</dbReference>
<dbReference type="InterPro" id="IPR052017">
    <property type="entry name" value="TSUP"/>
</dbReference>
<dbReference type="Pfam" id="PF01925">
    <property type="entry name" value="TauE"/>
    <property type="match status" value="1"/>
</dbReference>
<organism evidence="9 10">
    <name type="scientific">Candidatus Frankia alpina</name>
    <dbReference type="NCBI Taxonomy" id="2699483"/>
    <lineage>
        <taxon>Bacteria</taxon>
        <taxon>Bacillati</taxon>
        <taxon>Actinomycetota</taxon>
        <taxon>Actinomycetes</taxon>
        <taxon>Frankiales</taxon>
        <taxon>Frankiaceae</taxon>
        <taxon>Frankia</taxon>
    </lineage>
</organism>
<feature type="transmembrane region" description="Helical" evidence="8">
    <location>
        <begin position="30"/>
        <end position="53"/>
    </location>
</feature>
<evidence type="ECO:0000256" key="4">
    <source>
        <dbReference type="ARBA" id="ARBA00022475"/>
    </source>
</evidence>
<name>A0A4S5EU17_9ACTN</name>
<comment type="similarity">
    <text evidence="2 8">Belongs to the 4-toluene sulfonate uptake permease (TSUP) (TC 2.A.102) family.</text>
</comment>
<proteinExistence type="inferred from homology"/>
<keyword evidence="7 8" id="KW-0472">Membrane</keyword>
<dbReference type="GO" id="GO:0005886">
    <property type="term" value="C:plasma membrane"/>
    <property type="evidence" value="ECO:0007669"/>
    <property type="project" value="UniProtKB-SubCell"/>
</dbReference>
<comment type="caution">
    <text evidence="9">The sequence shown here is derived from an EMBL/GenBank/DDBJ whole genome shotgun (WGS) entry which is preliminary data.</text>
</comment>
<reference evidence="9 10" key="1">
    <citation type="submission" date="2019-04" db="EMBL/GenBank/DDBJ databases">
        <title>Draft genome sequences for three unisolated Alnus-infective Frankia Sp+ strains, AgTrS, AiOr and AvVan, the first sequenced Frankia strains able to sporulate in-planta.</title>
        <authorList>
            <person name="Bethencourt L."/>
            <person name="Vautrin F."/>
            <person name="Taib N."/>
            <person name="Dubost A."/>
            <person name="Castro-Garcia L."/>
            <person name="Imbaud O."/>
            <person name="Abrouk D."/>
            <person name="Fournier P."/>
            <person name="Briolay J."/>
            <person name="Nguyen A."/>
            <person name="Normand P."/>
            <person name="Fernandez M.P."/>
            <person name="Brochier-Armanet C."/>
            <person name="Herrera-Belaroussi A."/>
        </authorList>
    </citation>
    <scope>NUCLEOTIDE SEQUENCE [LARGE SCALE GENOMIC DNA]</scope>
    <source>
        <strain evidence="9 10">AvVan</strain>
    </source>
</reference>
<protein>
    <recommendedName>
        <fullName evidence="8">Probable membrane transporter protein</fullName>
    </recommendedName>
</protein>
<keyword evidence="4 8" id="KW-1003">Cell membrane</keyword>
<evidence type="ECO:0000256" key="1">
    <source>
        <dbReference type="ARBA" id="ARBA00004651"/>
    </source>
</evidence>
<dbReference type="Proteomes" id="UP000305282">
    <property type="component" value="Unassembled WGS sequence"/>
</dbReference>
<evidence type="ECO:0000313" key="10">
    <source>
        <dbReference type="Proteomes" id="UP000305282"/>
    </source>
</evidence>
<evidence type="ECO:0000313" key="9">
    <source>
        <dbReference type="EMBL" id="THJ75793.1"/>
    </source>
</evidence>
<dbReference type="PANTHER" id="PTHR30269">
    <property type="entry name" value="TRANSMEMBRANE PROTEIN YFCA"/>
    <property type="match status" value="1"/>
</dbReference>
<keyword evidence="5 8" id="KW-0812">Transmembrane</keyword>
<evidence type="ECO:0000256" key="3">
    <source>
        <dbReference type="ARBA" id="ARBA00022448"/>
    </source>
</evidence>
<evidence type="ECO:0000256" key="7">
    <source>
        <dbReference type="ARBA" id="ARBA00023136"/>
    </source>
</evidence>
<evidence type="ECO:0000256" key="6">
    <source>
        <dbReference type="ARBA" id="ARBA00022989"/>
    </source>
</evidence>
<feature type="transmembrane region" description="Helical" evidence="8">
    <location>
        <begin position="251"/>
        <end position="269"/>
    </location>
</feature>
<keyword evidence="3" id="KW-0813">Transport</keyword>
<comment type="subcellular location">
    <subcellularLocation>
        <location evidence="1 8">Cell membrane</location>
        <topology evidence="1 8">Multi-pass membrane protein</topology>
    </subcellularLocation>
</comment>
<gene>
    <name evidence="9" type="ORF">E7Y31_03450</name>
</gene>
<dbReference type="AlphaFoldDB" id="A0A4S5EU17"/>
<feature type="transmembrane region" description="Helical" evidence="8">
    <location>
        <begin position="97"/>
        <end position="119"/>
    </location>
</feature>
<accession>A0A4S5EU17</accession>
<keyword evidence="10" id="KW-1185">Reference proteome</keyword>